<protein>
    <submittedName>
        <fullName evidence="1">Uncharacterized protein</fullName>
    </submittedName>
</protein>
<proteinExistence type="predicted"/>
<name>A0A6J5L0P6_9CAUD</name>
<organism evidence="1">
    <name type="scientific">uncultured Caudovirales phage</name>
    <dbReference type="NCBI Taxonomy" id="2100421"/>
    <lineage>
        <taxon>Viruses</taxon>
        <taxon>Duplodnaviria</taxon>
        <taxon>Heunggongvirae</taxon>
        <taxon>Uroviricota</taxon>
        <taxon>Caudoviricetes</taxon>
        <taxon>Peduoviridae</taxon>
        <taxon>Maltschvirus</taxon>
        <taxon>Maltschvirus maltsch</taxon>
    </lineage>
</organism>
<sequence length="88" mass="10187">MIKNKNARKLTLAETKELVAFSDENARHMTIFNKDGDFSFLSYDLQAVLDLYHASCHYDCVDSWLEEVNETVTDAALVKIQSRFLKRI</sequence>
<evidence type="ECO:0000313" key="1">
    <source>
        <dbReference type="EMBL" id="CAB4126847.1"/>
    </source>
</evidence>
<dbReference type="EMBL" id="LR796209">
    <property type="protein sequence ID" value="CAB4126847.1"/>
    <property type="molecule type" value="Genomic_DNA"/>
</dbReference>
<accession>A0A6J5L0P6</accession>
<gene>
    <name evidence="1" type="ORF">UFOVP75_38</name>
</gene>
<reference evidence="1" key="1">
    <citation type="submission" date="2020-04" db="EMBL/GenBank/DDBJ databases">
        <authorList>
            <person name="Chiriac C."/>
            <person name="Salcher M."/>
            <person name="Ghai R."/>
            <person name="Kavagutti S V."/>
        </authorList>
    </citation>
    <scope>NUCLEOTIDE SEQUENCE</scope>
</reference>